<dbReference type="Pfam" id="PF13547">
    <property type="entry name" value="GTA_TIM"/>
    <property type="match status" value="1"/>
</dbReference>
<dbReference type="Pfam" id="PF23666">
    <property type="entry name" value="Rcc01698_C"/>
    <property type="match status" value="1"/>
</dbReference>
<keyword evidence="1" id="KW-0732">Signal</keyword>
<evidence type="ECO:0008006" key="7">
    <source>
        <dbReference type="Google" id="ProtNLM"/>
    </source>
</evidence>
<dbReference type="OrthoDB" id="8445115at2"/>
<keyword evidence="6" id="KW-1185">Reference proteome</keyword>
<feature type="domain" description="Rcc01698-like C-terminal" evidence="4">
    <location>
        <begin position="1071"/>
        <end position="1171"/>
    </location>
</feature>
<evidence type="ECO:0000259" key="4">
    <source>
        <dbReference type="Pfam" id="PF23666"/>
    </source>
</evidence>
<accession>A0A317DZ51</accession>
<dbReference type="InterPro" id="IPR056490">
    <property type="entry name" value="Rcc01698_C"/>
</dbReference>
<dbReference type="InterPro" id="IPR032876">
    <property type="entry name" value="J_dom"/>
</dbReference>
<evidence type="ECO:0000259" key="3">
    <source>
        <dbReference type="Pfam" id="PF13550"/>
    </source>
</evidence>
<evidence type="ECO:0000313" key="5">
    <source>
        <dbReference type="EMBL" id="PWR19156.1"/>
    </source>
</evidence>
<reference evidence="6" key="1">
    <citation type="submission" date="2018-05" db="EMBL/GenBank/DDBJ databases">
        <title>Zavarzinia sp. HR-AS.</title>
        <authorList>
            <person name="Lee Y."/>
            <person name="Jeon C.O."/>
        </authorList>
    </citation>
    <scope>NUCLEOTIDE SEQUENCE [LARGE SCALE GENOMIC DNA]</scope>
    <source>
        <strain evidence="6">DSM 1231</strain>
    </source>
</reference>
<feature type="chain" id="PRO_5016281860" description="Host specificity protein" evidence="1">
    <location>
        <begin position="22"/>
        <end position="1329"/>
    </location>
</feature>
<evidence type="ECO:0000256" key="1">
    <source>
        <dbReference type="SAM" id="SignalP"/>
    </source>
</evidence>
<dbReference type="Proteomes" id="UP000246077">
    <property type="component" value="Unassembled WGS sequence"/>
</dbReference>
<name>A0A317DZ51_9PROT</name>
<organism evidence="5 6">
    <name type="scientific">Zavarzinia compransoris</name>
    <dbReference type="NCBI Taxonomy" id="1264899"/>
    <lineage>
        <taxon>Bacteria</taxon>
        <taxon>Pseudomonadati</taxon>
        <taxon>Pseudomonadota</taxon>
        <taxon>Alphaproteobacteria</taxon>
        <taxon>Rhodospirillales</taxon>
        <taxon>Zavarziniaceae</taxon>
        <taxon>Zavarzinia</taxon>
    </lineage>
</organism>
<dbReference type="Pfam" id="PF13550">
    <property type="entry name" value="Phage-tail_3"/>
    <property type="match status" value="1"/>
</dbReference>
<proteinExistence type="predicted"/>
<feature type="domain" description="GTA TIM-barrel-like" evidence="2">
    <location>
        <begin position="456"/>
        <end position="758"/>
    </location>
</feature>
<dbReference type="RefSeq" id="WP_109922840.1">
    <property type="nucleotide sequence ID" value="NZ_QGLF01000005.1"/>
</dbReference>
<dbReference type="Gene3D" id="3.20.20.80">
    <property type="entry name" value="Glycosidases"/>
    <property type="match status" value="1"/>
</dbReference>
<sequence>MATLLLTVAATALTAGAPAWAATAAALAASTVGAFVDQRLFSGTVKREGPRLADLQVQTSAEGAPVPEMAGRLRLSGQVIWATRFREEATTETTGGGKGGGGGGSTSVTSYRYFANFAVALCEGAIDRLWRVWADGKPLDLSGIVMRVYPGDGIQDPDPLIEAIEGAGRAPAYRGTAYVVFENLPLERFGNRLPQLTFEVFRRVGPVSGPALETRIEGITLIPGGGEFAYDTHVVTSGSEATAAGLQLPQNRSAGDGRADLLPALDDLAASLPAVRRVSLVVGWFGDDLRAAQCRIQPRVEHGAKATFEGRTPIAWSVQGLARGEVPVVSLRPDGGHRAYGGTPSDASVVRAILELRARGYQVVLYPFLFMDIPAGNTLPNPYSAGGTAAGQPAHPWRGRITAGIAPGYGGSPDGTAAVAAEIAAFVGTAGPAHFGAAVDAGTGTVTSSYAGPAEWSLRRLVLHYARLAAAVNAAAPGAVSAFVIGSELRGLTTLRDGGGHYPFVAALRALAADCRAVMGAAVQLTYAADWSEYFGHQPGDGSGDLRYHLDPLWADAHIDAVGIDNYLPLADWRDGTDHLDAAAGWAGPHDGAYLRANIEGGEYYDWYYASAADRREQRRTPITDGAYGKPWVYRPKDLRRWWAEAHVERIGGIEQPAPTAWVPSGKPIWFTELGIPSIDRGCNQPNVFFDPKSAESALPHFSAGTRDDLVQRAGLAAWLDHFGPAAATNPVSPVYGGRMVTEIAVWTWDARPYPAWPARADLWGDTDLWPTGHWLNGKVALADLGGLVAAICGRAGLGPGEIDVSALRGIVPGYLRDRVLSPRGEIEALMEAFDFDAAEGDGRLRFRPKGGGPAAVLTLDDIAAGEEERGDLSITRAQETDLPGDVTIRFTDLARDYRTAAVVSRRQAGGAVGRHILSLPLALDEEQALRMAERLLTEAWIGRESVRFALPPSRLAFDPGDTLDLVTAAGRLTLRIGRISETGRRDVEARVVEPAAHGPVLSLAAPQAIGRLPVPAGLSLAFLDLPVIDETVPPHRPWVAAGSVPAVEVAVAASATGDSYETWAVLPVAATFGVTVHPLYNGPTAFWDEGNVLGVALVSGSLSSRPRDRLLAGDANALAIENADGDWEILQFAAAAPVGPGRYDLRGLLRGRLGTEQAMRSPVAAGARVVALTGALRSLPLPLSLRQVEMRYRFGPAAAAGHGDPSWEERRFTARGIGLRPYAPVHVRGRRDAAGNLEITWIRRTRIGGQWSDHADVPLSEEQERYDIEILDGAGPAVKRTLNATVPHATYGAASAVADFGWIPAAVVVRVYQVSALFGRGLAATATI</sequence>
<dbReference type="CDD" id="cd19607">
    <property type="entry name" value="GTA_TIM-barrel-like"/>
    <property type="match status" value="1"/>
</dbReference>
<feature type="signal peptide" evidence="1">
    <location>
        <begin position="1"/>
        <end position="21"/>
    </location>
</feature>
<evidence type="ECO:0000313" key="6">
    <source>
        <dbReference type="Proteomes" id="UP000246077"/>
    </source>
</evidence>
<feature type="domain" description="Tip attachment protein J" evidence="3">
    <location>
        <begin position="822"/>
        <end position="981"/>
    </location>
</feature>
<gene>
    <name evidence="5" type="ORF">DKG75_19580</name>
</gene>
<dbReference type="EMBL" id="QGLF01000005">
    <property type="protein sequence ID" value="PWR19156.1"/>
    <property type="molecule type" value="Genomic_DNA"/>
</dbReference>
<dbReference type="InterPro" id="IPR025195">
    <property type="entry name" value="GTA_TIM_dom"/>
</dbReference>
<protein>
    <recommendedName>
        <fullName evidence="7">Host specificity protein</fullName>
    </recommendedName>
</protein>
<comment type="caution">
    <text evidence="5">The sequence shown here is derived from an EMBL/GenBank/DDBJ whole genome shotgun (WGS) entry which is preliminary data.</text>
</comment>
<evidence type="ECO:0000259" key="2">
    <source>
        <dbReference type="Pfam" id="PF13547"/>
    </source>
</evidence>